<keyword evidence="10" id="KW-1185">Reference proteome</keyword>
<dbReference type="Gene3D" id="3.40.50.410">
    <property type="entry name" value="von Willebrand factor, type A domain"/>
    <property type="match status" value="1"/>
</dbReference>
<feature type="transmembrane region" description="Helical" evidence="6">
    <location>
        <begin position="430"/>
        <end position="449"/>
    </location>
</feature>
<dbReference type="AlphaFoldDB" id="A0A930UTI7"/>
<feature type="transmembrane region" description="Helical" evidence="6">
    <location>
        <begin position="607"/>
        <end position="625"/>
    </location>
</feature>
<organism evidence="9 10">
    <name type="scientific">Nocardioides acrostichi</name>
    <dbReference type="NCBI Taxonomy" id="2784339"/>
    <lineage>
        <taxon>Bacteria</taxon>
        <taxon>Bacillati</taxon>
        <taxon>Actinomycetota</taxon>
        <taxon>Actinomycetes</taxon>
        <taxon>Propionibacteriales</taxon>
        <taxon>Nocardioidaceae</taxon>
        <taxon>Nocardioides</taxon>
    </lineage>
</organism>
<evidence type="ECO:0000256" key="7">
    <source>
        <dbReference type="SAM" id="SignalP"/>
    </source>
</evidence>
<dbReference type="InterPro" id="IPR018076">
    <property type="entry name" value="T2SS_GspF_dom"/>
</dbReference>
<dbReference type="Pfam" id="PF00482">
    <property type="entry name" value="T2SSF"/>
    <property type="match status" value="1"/>
</dbReference>
<comment type="subcellular location">
    <subcellularLocation>
        <location evidence="1">Cell membrane</location>
        <topology evidence="1">Multi-pass membrane protein</topology>
    </subcellularLocation>
</comment>
<dbReference type="Pfam" id="PF13519">
    <property type="entry name" value="VWA_2"/>
    <property type="match status" value="1"/>
</dbReference>
<feature type="chain" id="PRO_5037277732" evidence="7">
    <location>
        <begin position="28"/>
        <end position="633"/>
    </location>
</feature>
<evidence type="ECO:0000313" key="10">
    <source>
        <dbReference type="Proteomes" id="UP000656804"/>
    </source>
</evidence>
<feature type="transmembrane region" description="Helical" evidence="6">
    <location>
        <begin position="565"/>
        <end position="592"/>
    </location>
</feature>
<keyword evidence="5 6" id="KW-0472">Membrane</keyword>
<reference evidence="9" key="1">
    <citation type="submission" date="2020-11" db="EMBL/GenBank/DDBJ databases">
        <title>Nocardioides sp. CBS4Y-1, whole genome shotgun sequence.</title>
        <authorList>
            <person name="Tuo L."/>
        </authorList>
    </citation>
    <scope>NUCLEOTIDE SEQUENCE</scope>
    <source>
        <strain evidence="9">CBS4Y-1</strain>
    </source>
</reference>
<keyword evidence="3 6" id="KW-0812">Transmembrane</keyword>
<keyword evidence="7" id="KW-0732">Signal</keyword>
<dbReference type="GO" id="GO:0005886">
    <property type="term" value="C:plasma membrane"/>
    <property type="evidence" value="ECO:0007669"/>
    <property type="project" value="UniProtKB-SubCell"/>
</dbReference>
<name>A0A930UTI7_9ACTN</name>
<dbReference type="RefSeq" id="WP_194501775.1">
    <property type="nucleotide sequence ID" value="NZ_JADIVZ010000001.1"/>
</dbReference>
<proteinExistence type="predicted"/>
<dbReference type="Gene3D" id="1.20.81.30">
    <property type="entry name" value="Type II secretion system (T2SS), domain F"/>
    <property type="match status" value="1"/>
</dbReference>
<evidence type="ECO:0000256" key="4">
    <source>
        <dbReference type="ARBA" id="ARBA00022989"/>
    </source>
</evidence>
<keyword evidence="2" id="KW-1003">Cell membrane</keyword>
<keyword evidence="4 6" id="KW-1133">Transmembrane helix</keyword>
<evidence type="ECO:0000259" key="8">
    <source>
        <dbReference type="PROSITE" id="PS50234"/>
    </source>
</evidence>
<dbReference type="SUPFAM" id="SSF53300">
    <property type="entry name" value="vWA-like"/>
    <property type="match status" value="1"/>
</dbReference>
<evidence type="ECO:0000256" key="5">
    <source>
        <dbReference type="ARBA" id="ARBA00023136"/>
    </source>
</evidence>
<dbReference type="PROSITE" id="PS50234">
    <property type="entry name" value="VWFA"/>
    <property type="match status" value="1"/>
</dbReference>
<accession>A0A930UTI7</accession>
<evidence type="ECO:0000256" key="2">
    <source>
        <dbReference type="ARBA" id="ARBA00022475"/>
    </source>
</evidence>
<feature type="domain" description="VWFA" evidence="8">
    <location>
        <begin position="85"/>
        <end position="258"/>
    </location>
</feature>
<feature type="transmembrane region" description="Helical" evidence="6">
    <location>
        <begin position="406"/>
        <end position="424"/>
    </location>
</feature>
<dbReference type="InterPro" id="IPR002035">
    <property type="entry name" value="VWF_A"/>
</dbReference>
<protein>
    <submittedName>
        <fullName evidence="9">Type II secretion system F family protein</fullName>
    </submittedName>
</protein>
<dbReference type="SMART" id="SM00327">
    <property type="entry name" value="VWA"/>
    <property type="match status" value="1"/>
</dbReference>
<evidence type="ECO:0000256" key="3">
    <source>
        <dbReference type="ARBA" id="ARBA00022692"/>
    </source>
</evidence>
<dbReference type="PANTHER" id="PTHR35007:SF1">
    <property type="entry name" value="PILUS ASSEMBLY PROTEIN"/>
    <property type="match status" value="1"/>
</dbReference>
<feature type="signal peptide" evidence="7">
    <location>
        <begin position="1"/>
        <end position="27"/>
    </location>
</feature>
<evidence type="ECO:0000256" key="6">
    <source>
        <dbReference type="SAM" id="Phobius"/>
    </source>
</evidence>
<evidence type="ECO:0000313" key="9">
    <source>
        <dbReference type="EMBL" id="MBF4160563.1"/>
    </source>
</evidence>
<gene>
    <name evidence="9" type="ORF">ISG29_02600</name>
</gene>
<feature type="transmembrane region" description="Helical" evidence="6">
    <location>
        <begin position="310"/>
        <end position="332"/>
    </location>
</feature>
<dbReference type="InterPro" id="IPR042094">
    <property type="entry name" value="T2SS_GspF_sf"/>
</dbReference>
<dbReference type="InterPro" id="IPR036465">
    <property type="entry name" value="vWFA_dom_sf"/>
</dbReference>
<evidence type="ECO:0000256" key="1">
    <source>
        <dbReference type="ARBA" id="ARBA00004651"/>
    </source>
</evidence>
<dbReference type="Proteomes" id="UP000656804">
    <property type="component" value="Unassembled WGS sequence"/>
</dbReference>
<comment type="caution">
    <text evidence="9">The sequence shown here is derived from an EMBL/GenBank/DDBJ whole genome shotgun (WGS) entry which is preliminary data.</text>
</comment>
<sequence>MLKILRLLGALFAALVGLVVVGGPALAADGSIQYVQPGENGTVSILVSVPADATADLKSVGVTIGGSPVDATAVPAKTSQAVKRSAVLVIDTSDSMSGATFDAAKQAAQAFVDGLPSDVSIGIVTFAKDVAEPLALTDDHAAATSVIDGLSLARGTALYDGIQAAAQMAGAEGQRTLLVLSDGADTTKSSLSDVTGAIEDSGVIVDVVSLDGAPTAALKDLAGAGSGQVIPATSQALESTFAAEADALDRQVLVTAQVPASLTSNEQTVAVSLDTDQGPVKTSVLATVADVANAPSLAPPVTSGGFAVPAWAMFVGVALLGAGLVSVAILLVPAKAAAPSVEERITTYTSTTFGAAEPEKPKLDATEALGQAKDVAAQMLRRNRGLEQRISHRLEGAGSELKPNEWLLVHLGIVIVAGLLGLLIGGGSIVLGLVFLALGVVGPWVFLGLKRSRRRRKFNDSLPDVLGLMSGALTAGLSLSQAADTVHREGPEPVATEFKRVLVETRLGVDLETALGDLAVRFDSKDFAWVVMAIKIQRQVGGNLAELLDTVAETMRERAYLRRQVAALAAEGKLSAYVLGGLPPIFLLYLVLTNGSYVNPLFTDPRGLIMLFGGGLWLGVGAFWMSKLVKVEV</sequence>
<dbReference type="PANTHER" id="PTHR35007">
    <property type="entry name" value="INTEGRAL MEMBRANE PROTEIN-RELATED"/>
    <property type="match status" value="1"/>
</dbReference>
<dbReference type="CDD" id="cd00198">
    <property type="entry name" value="vWFA"/>
    <property type="match status" value="1"/>
</dbReference>
<dbReference type="EMBL" id="JADIVZ010000001">
    <property type="protein sequence ID" value="MBF4160563.1"/>
    <property type="molecule type" value="Genomic_DNA"/>
</dbReference>